<proteinExistence type="predicted"/>
<dbReference type="Gene3D" id="3.50.50.60">
    <property type="entry name" value="FAD/NAD(P)-binding domain"/>
    <property type="match status" value="1"/>
</dbReference>
<dbReference type="PANTHER" id="PTHR42923">
    <property type="entry name" value="PROTOPORPHYRINOGEN OXIDASE"/>
    <property type="match status" value="1"/>
</dbReference>
<dbReference type="AlphaFoldDB" id="A0A833H2H6"/>
<reference evidence="2 3" key="1">
    <citation type="submission" date="2019-10" db="EMBL/GenBank/DDBJ databases">
        <title>Extracellular Electron Transfer in a Candidatus Methanoperedens spp. Enrichment Culture.</title>
        <authorList>
            <person name="Berger S."/>
            <person name="Rangel Shaw D."/>
            <person name="Berben T."/>
            <person name="In 'T Zandt M."/>
            <person name="Frank J."/>
            <person name="Reimann J."/>
            <person name="Jetten M.S.M."/>
            <person name="Welte C.U."/>
        </authorList>
    </citation>
    <scope>NUCLEOTIDE SEQUENCE [LARGE SCALE GENOMIC DNA]</scope>
    <source>
        <strain evidence="2">SB12</strain>
    </source>
</reference>
<dbReference type="PANTHER" id="PTHR42923:SF17">
    <property type="entry name" value="AMINE OXIDASE DOMAIN-CONTAINING PROTEIN"/>
    <property type="match status" value="1"/>
</dbReference>
<dbReference type="SUPFAM" id="SSF51905">
    <property type="entry name" value="FAD/NAD(P)-binding domain"/>
    <property type="match status" value="1"/>
</dbReference>
<dbReference type="InterPro" id="IPR036188">
    <property type="entry name" value="FAD/NAD-bd_sf"/>
</dbReference>
<comment type="caution">
    <text evidence="2">The sequence shown here is derived from an EMBL/GenBank/DDBJ whole genome shotgun (WGS) entry which is preliminary data.</text>
</comment>
<evidence type="ECO:0000313" key="3">
    <source>
        <dbReference type="Proteomes" id="UP000460298"/>
    </source>
</evidence>
<dbReference type="InterPro" id="IPR002937">
    <property type="entry name" value="Amino_oxidase"/>
</dbReference>
<feature type="domain" description="Amine oxidase" evidence="1">
    <location>
        <begin position="11"/>
        <end position="280"/>
    </location>
</feature>
<dbReference type="GO" id="GO:0016491">
    <property type="term" value="F:oxidoreductase activity"/>
    <property type="evidence" value="ECO:0007669"/>
    <property type="project" value="InterPro"/>
</dbReference>
<sequence length="427" mass="48903">MKRIAIIGSGISGMGAAYYLKDHFDVTVFEKENRPGGHTNTITVEEKDRIVPVDTGFIVFNHVTYPNLLRLFADLEIEQHPASMGFSVWNRRTGIQYCGSGLSGLFAQRRNLMRPWYYRFLLEANRFNAEAPADLHSGLLLDKSWTMREYLDVKGFDEAFRENYILPMGSAIWSTPMDQMLDFPAAALIRFFENHGLLGLNTHHQWYSVKGGSRTYLDRIRSFLKEDVHSGEAVLSVKRLGPDSVEVTTSLRVDSFDAVIMASHAPDTLRMLVDATPLEKDILSQFPYHPNKAVLHTDASVMPPIKRIWSAWNYKIDDAGQTTVYHMNRLQNLPTDTDYFVSINEIDQIREDKIVREIEYEHPLFNMRSLLAQKRFQDLNETGPVYFAGAYSRYGFHEDGLLSALKVVERLVREPAARPLETVGRWS</sequence>
<protein>
    <submittedName>
        <fullName evidence="2">FAD-dependent oxidoreductase</fullName>
    </submittedName>
</protein>
<dbReference type="Proteomes" id="UP000460298">
    <property type="component" value="Unassembled WGS sequence"/>
</dbReference>
<evidence type="ECO:0000259" key="1">
    <source>
        <dbReference type="Pfam" id="PF01593"/>
    </source>
</evidence>
<dbReference type="EMBL" id="WBUI01000006">
    <property type="protein sequence ID" value="KAB2933348.1"/>
    <property type="molecule type" value="Genomic_DNA"/>
</dbReference>
<dbReference type="InterPro" id="IPR050464">
    <property type="entry name" value="Zeta_carotene_desat/Oxidored"/>
</dbReference>
<accession>A0A833H2H6</accession>
<name>A0A833H2H6_9LEPT</name>
<dbReference type="Pfam" id="PF01593">
    <property type="entry name" value="Amino_oxidase"/>
    <property type="match status" value="1"/>
</dbReference>
<evidence type="ECO:0000313" key="2">
    <source>
        <dbReference type="EMBL" id="KAB2933348.1"/>
    </source>
</evidence>
<gene>
    <name evidence="2" type="ORF">F9K24_08340</name>
</gene>
<organism evidence="2 3">
    <name type="scientific">Leptonema illini</name>
    <dbReference type="NCBI Taxonomy" id="183"/>
    <lineage>
        <taxon>Bacteria</taxon>
        <taxon>Pseudomonadati</taxon>
        <taxon>Spirochaetota</taxon>
        <taxon>Spirochaetia</taxon>
        <taxon>Leptospirales</taxon>
        <taxon>Leptospiraceae</taxon>
        <taxon>Leptonema</taxon>
    </lineage>
</organism>